<dbReference type="PIRSF" id="PIRSF026649">
    <property type="entry name" value="MsbB"/>
    <property type="match status" value="1"/>
</dbReference>
<keyword evidence="3" id="KW-0997">Cell inner membrane</keyword>
<dbReference type="EMBL" id="UINC01013833">
    <property type="protein sequence ID" value="SVA59481.1"/>
    <property type="molecule type" value="Genomic_DNA"/>
</dbReference>
<dbReference type="GO" id="GO:1901137">
    <property type="term" value="P:carbohydrate derivative biosynthetic process"/>
    <property type="evidence" value="ECO:0007669"/>
    <property type="project" value="UniProtKB-ARBA"/>
</dbReference>
<proteinExistence type="predicted"/>
<evidence type="ECO:0000256" key="1">
    <source>
        <dbReference type="ARBA" id="ARBA00004533"/>
    </source>
</evidence>
<keyword evidence="5" id="KW-0472">Membrane</keyword>
<evidence type="ECO:0000256" key="6">
    <source>
        <dbReference type="ARBA" id="ARBA00023315"/>
    </source>
</evidence>
<gene>
    <name evidence="7" type="ORF">METZ01_LOCUS112335</name>
</gene>
<reference evidence="7" key="1">
    <citation type="submission" date="2018-05" db="EMBL/GenBank/DDBJ databases">
        <authorList>
            <person name="Lanie J.A."/>
            <person name="Ng W.-L."/>
            <person name="Kazmierczak K.M."/>
            <person name="Andrzejewski T.M."/>
            <person name="Davidsen T.M."/>
            <person name="Wayne K.J."/>
            <person name="Tettelin H."/>
            <person name="Glass J.I."/>
            <person name="Rusch D."/>
            <person name="Podicherti R."/>
            <person name="Tsui H.-C.T."/>
            <person name="Winkler M.E."/>
        </authorList>
    </citation>
    <scope>NUCLEOTIDE SEQUENCE</scope>
</reference>
<evidence type="ECO:0000256" key="3">
    <source>
        <dbReference type="ARBA" id="ARBA00022519"/>
    </source>
</evidence>
<evidence type="ECO:0000256" key="2">
    <source>
        <dbReference type="ARBA" id="ARBA00022475"/>
    </source>
</evidence>
<dbReference type="InterPro" id="IPR004960">
    <property type="entry name" value="LipA_acyltrans"/>
</dbReference>
<dbReference type="GO" id="GO:0008610">
    <property type="term" value="P:lipid biosynthetic process"/>
    <property type="evidence" value="ECO:0007669"/>
    <property type="project" value="UniProtKB-ARBA"/>
</dbReference>
<dbReference type="PANTHER" id="PTHR30606">
    <property type="entry name" value="LIPID A BIOSYNTHESIS LAUROYL ACYLTRANSFERASE"/>
    <property type="match status" value="1"/>
</dbReference>
<keyword evidence="6" id="KW-0012">Acyltransferase</keyword>
<keyword evidence="4" id="KW-0808">Transferase</keyword>
<keyword evidence="2" id="KW-1003">Cell membrane</keyword>
<dbReference type="AlphaFoldDB" id="A0A381X4S2"/>
<dbReference type="PANTHER" id="PTHR30606:SF10">
    <property type="entry name" value="PHOSPHATIDYLINOSITOL MANNOSIDE ACYLTRANSFERASE"/>
    <property type="match status" value="1"/>
</dbReference>
<organism evidence="7">
    <name type="scientific">marine metagenome</name>
    <dbReference type="NCBI Taxonomy" id="408172"/>
    <lineage>
        <taxon>unclassified sequences</taxon>
        <taxon>metagenomes</taxon>
        <taxon>ecological metagenomes</taxon>
    </lineage>
</organism>
<accession>A0A381X4S2</accession>
<sequence length="296" mass="32851">VKLQYHLEYAGVRLLIALARSVSPKTGTWLGERLGDVAFDMVRRRRALTIRHLAQAMPANDAVRTARSVYRHLGCTAVEHSRMLGSSITDISDRIAVTGDEHVAQALTHGNGVVLVTGHFGYWELLGATVASLGLPIAVVAKDQHNPAVNQLIIRCRERLGMRVIPMASATHAVMKGLKRNECVGLLVDQDAGPGGTFVRFMGRPASTYQGPAVFALRTGAPIVPCFIIREGTERHRVVFEAPISAVPTGNEEADIQWYTQAYTDVLERYILTYPDHWFWVHRRWKTRSPEHVAES</sequence>
<protein>
    <recommendedName>
        <fullName evidence="8">Lipid A biosynthesis acyltransferase</fullName>
    </recommendedName>
</protein>
<dbReference type="CDD" id="cd07984">
    <property type="entry name" value="LPLAT_LABLAT-like"/>
    <property type="match status" value="1"/>
</dbReference>
<dbReference type="Pfam" id="PF03279">
    <property type="entry name" value="Lip_A_acyltrans"/>
    <property type="match status" value="1"/>
</dbReference>
<evidence type="ECO:0000313" key="7">
    <source>
        <dbReference type="EMBL" id="SVA59481.1"/>
    </source>
</evidence>
<evidence type="ECO:0000256" key="5">
    <source>
        <dbReference type="ARBA" id="ARBA00023136"/>
    </source>
</evidence>
<dbReference type="GO" id="GO:0016746">
    <property type="term" value="F:acyltransferase activity"/>
    <property type="evidence" value="ECO:0007669"/>
    <property type="project" value="UniProtKB-KW"/>
</dbReference>
<comment type="subcellular location">
    <subcellularLocation>
        <location evidence="1">Cell inner membrane</location>
    </subcellularLocation>
</comment>
<name>A0A381X4S2_9ZZZZ</name>
<evidence type="ECO:0000256" key="4">
    <source>
        <dbReference type="ARBA" id="ARBA00022679"/>
    </source>
</evidence>
<dbReference type="GO" id="GO:0005886">
    <property type="term" value="C:plasma membrane"/>
    <property type="evidence" value="ECO:0007669"/>
    <property type="project" value="UniProtKB-SubCell"/>
</dbReference>
<evidence type="ECO:0008006" key="8">
    <source>
        <dbReference type="Google" id="ProtNLM"/>
    </source>
</evidence>
<feature type="non-terminal residue" evidence="7">
    <location>
        <position position="1"/>
    </location>
</feature>